<dbReference type="Pfam" id="PF06969">
    <property type="entry name" value="HemN_C"/>
    <property type="match status" value="1"/>
</dbReference>
<dbReference type="SFLD" id="SFLDG01065">
    <property type="entry name" value="anaerobic_coproporphyrinogen-I"/>
    <property type="match status" value="1"/>
</dbReference>
<dbReference type="GO" id="GO:0005737">
    <property type="term" value="C:cytoplasm"/>
    <property type="evidence" value="ECO:0007669"/>
    <property type="project" value="UniProtKB-SubCell"/>
</dbReference>
<keyword evidence="8 10" id="KW-0411">Iron-sulfur</keyword>
<dbReference type="PANTHER" id="PTHR13932">
    <property type="entry name" value="COPROPORPHYRINIGEN III OXIDASE"/>
    <property type="match status" value="1"/>
</dbReference>
<evidence type="ECO:0000256" key="10">
    <source>
        <dbReference type="RuleBase" id="RU364116"/>
    </source>
</evidence>
<evidence type="ECO:0000256" key="6">
    <source>
        <dbReference type="ARBA" id="ARBA00022723"/>
    </source>
</evidence>
<dbReference type="SFLD" id="SFLDS00029">
    <property type="entry name" value="Radical_SAM"/>
    <property type="match status" value="1"/>
</dbReference>
<dbReference type="Proteomes" id="UP000664414">
    <property type="component" value="Unassembled WGS sequence"/>
</dbReference>
<keyword evidence="10" id="KW-0963">Cytoplasm</keyword>
<keyword evidence="9 10" id="KW-0143">Chaperone</keyword>
<dbReference type="PANTHER" id="PTHR13932:SF5">
    <property type="entry name" value="RADICAL S-ADENOSYL METHIONINE DOMAIN-CONTAINING PROTEIN 1, MITOCHONDRIAL"/>
    <property type="match status" value="1"/>
</dbReference>
<evidence type="ECO:0000256" key="7">
    <source>
        <dbReference type="ARBA" id="ARBA00023004"/>
    </source>
</evidence>
<evidence type="ECO:0000256" key="8">
    <source>
        <dbReference type="ARBA" id="ARBA00023014"/>
    </source>
</evidence>
<comment type="similarity">
    <text evidence="2">Belongs to the anaerobic coproporphyrinogen-III oxidase family. HemW subfamily.</text>
</comment>
<organism evidence="12 13">
    <name type="scientific">Candidatus Paracaedimonas acanthamoebae</name>
    <dbReference type="NCBI Taxonomy" id="244581"/>
    <lineage>
        <taxon>Bacteria</taxon>
        <taxon>Pseudomonadati</taxon>
        <taxon>Pseudomonadota</taxon>
        <taxon>Alphaproteobacteria</taxon>
        <taxon>Holosporales</taxon>
        <taxon>Caedimonadaceae</taxon>
        <taxon>Candidatus Paracaedimonas</taxon>
    </lineage>
</organism>
<name>A0A8J7PRV4_9PROT</name>
<feature type="domain" description="Radical SAM core" evidence="11">
    <location>
        <begin position="1"/>
        <end position="234"/>
    </location>
</feature>
<comment type="subcellular location">
    <subcellularLocation>
        <location evidence="10">Cytoplasm</location>
    </subcellularLocation>
</comment>
<dbReference type="NCBIfam" id="TIGR00539">
    <property type="entry name" value="hemN_rel"/>
    <property type="match status" value="1"/>
</dbReference>
<dbReference type="GO" id="GO:0006779">
    <property type="term" value="P:porphyrin-containing compound biosynthetic process"/>
    <property type="evidence" value="ECO:0007669"/>
    <property type="project" value="InterPro"/>
</dbReference>
<keyword evidence="4 10" id="KW-0349">Heme</keyword>
<protein>
    <recommendedName>
        <fullName evidence="3 10">Heme chaperone HemW</fullName>
    </recommendedName>
</protein>
<dbReference type="GO" id="GO:0004109">
    <property type="term" value="F:coproporphyrinogen oxidase activity"/>
    <property type="evidence" value="ECO:0007669"/>
    <property type="project" value="InterPro"/>
</dbReference>
<dbReference type="SFLD" id="SFLDF00288">
    <property type="entry name" value="HemN-like__clustered_with_nucl"/>
    <property type="match status" value="1"/>
</dbReference>
<reference evidence="12" key="1">
    <citation type="submission" date="2021-02" db="EMBL/GenBank/DDBJ databases">
        <title>Thiocyanate and organic carbon inputs drive convergent selection for specific autotrophic Afipia and Thiobacillus strains within complex microbiomes.</title>
        <authorList>
            <person name="Huddy R.J."/>
            <person name="Sachdeva R."/>
            <person name="Kadzinga F."/>
            <person name="Kantor R.S."/>
            <person name="Harrison S.T.L."/>
            <person name="Banfield J.F."/>
        </authorList>
    </citation>
    <scope>NUCLEOTIDE SEQUENCE</scope>
    <source>
        <strain evidence="12">SCN18_10_11_15_R4_P_38_20</strain>
    </source>
</reference>
<sequence>MTQALALYIHWPFCLSKCPYCDFNSHVREKINESLWQETLLKELNYFGNLTKGRLLKSVFFGGGTPSLMAPKTVASLLEKLSDYWQLQDDLEITLEANPTSIEANKFREFKNAGINRVSVGIQALRDQDLKFLGRTHGRDDALKALTIARNNFERFSFDLIYARPQQTVKQWQEELKEALALAQGHLSLYQLTIEQGTAFYTAHQRKDFTVPDDYLAADLYEATQEMMEKAGLPAYEISNHASPGQESRHNLVYWQGQDYVGVGPGAHGRLTFDNEKFSFKETRAPEVWIKAVVEKGHGIDEKVKLSVEDIFTERLMMGLRLREGIPRKDLEDLSGGREFETLFQNSALEILRAENLIKWNEDNFKLTAEGLQKLNGVLTFLLRNLAPIF</sequence>
<evidence type="ECO:0000256" key="3">
    <source>
        <dbReference type="ARBA" id="ARBA00017228"/>
    </source>
</evidence>
<comment type="function">
    <text evidence="10">Probably acts as a heme chaperone, transferring heme to an unknown acceptor. Binds one molecule of heme per monomer, possibly covalently. Binds 1 [4Fe-4S] cluster. The cluster is coordinated with 3 cysteines and an exchangeable S-adenosyl-L-methionine.</text>
</comment>
<dbReference type="InterPro" id="IPR034505">
    <property type="entry name" value="Coproporphyrinogen-III_oxidase"/>
</dbReference>
<dbReference type="PROSITE" id="PS51918">
    <property type="entry name" value="RADICAL_SAM"/>
    <property type="match status" value="1"/>
</dbReference>
<dbReference type="InterPro" id="IPR013785">
    <property type="entry name" value="Aldolase_TIM"/>
</dbReference>
<dbReference type="Pfam" id="PF04055">
    <property type="entry name" value="Radical_SAM"/>
    <property type="match status" value="1"/>
</dbReference>
<accession>A0A8J7PRV4</accession>
<gene>
    <name evidence="12" type="ORF">J0H12_00410</name>
</gene>
<dbReference type="SFLD" id="SFLDF00562">
    <property type="entry name" value="HemN-like__clustered_with_heat"/>
    <property type="match status" value="1"/>
</dbReference>
<evidence type="ECO:0000313" key="13">
    <source>
        <dbReference type="Proteomes" id="UP000664414"/>
    </source>
</evidence>
<comment type="cofactor">
    <cofactor evidence="1">
        <name>[4Fe-4S] cluster</name>
        <dbReference type="ChEBI" id="CHEBI:49883"/>
    </cofactor>
</comment>
<dbReference type="SUPFAM" id="SSF102114">
    <property type="entry name" value="Radical SAM enzymes"/>
    <property type="match status" value="1"/>
</dbReference>
<evidence type="ECO:0000313" key="12">
    <source>
        <dbReference type="EMBL" id="MBN9412374.1"/>
    </source>
</evidence>
<dbReference type="EMBL" id="JAFKGL010000010">
    <property type="protein sequence ID" value="MBN9412374.1"/>
    <property type="molecule type" value="Genomic_DNA"/>
</dbReference>
<evidence type="ECO:0000256" key="4">
    <source>
        <dbReference type="ARBA" id="ARBA00022617"/>
    </source>
</evidence>
<keyword evidence="5 10" id="KW-0949">S-adenosyl-L-methionine</keyword>
<dbReference type="InterPro" id="IPR007197">
    <property type="entry name" value="rSAM"/>
</dbReference>
<dbReference type="AlphaFoldDB" id="A0A8J7PRV4"/>
<dbReference type="CDD" id="cd01335">
    <property type="entry name" value="Radical_SAM"/>
    <property type="match status" value="1"/>
</dbReference>
<evidence type="ECO:0000259" key="11">
    <source>
        <dbReference type="PROSITE" id="PS51918"/>
    </source>
</evidence>
<dbReference type="InterPro" id="IPR004559">
    <property type="entry name" value="HemW-like"/>
</dbReference>
<dbReference type="InterPro" id="IPR006638">
    <property type="entry name" value="Elp3/MiaA/NifB-like_rSAM"/>
</dbReference>
<keyword evidence="10" id="KW-0004">4Fe-4S</keyword>
<evidence type="ECO:0000256" key="9">
    <source>
        <dbReference type="ARBA" id="ARBA00023186"/>
    </source>
</evidence>
<dbReference type="Gene3D" id="3.20.20.70">
    <property type="entry name" value="Aldolase class I"/>
    <property type="match status" value="1"/>
</dbReference>
<keyword evidence="7 10" id="KW-0408">Iron</keyword>
<dbReference type="GO" id="GO:0046872">
    <property type="term" value="F:metal ion binding"/>
    <property type="evidence" value="ECO:0007669"/>
    <property type="project" value="UniProtKB-UniRule"/>
</dbReference>
<dbReference type="InterPro" id="IPR010723">
    <property type="entry name" value="HemN_C"/>
</dbReference>
<proteinExistence type="inferred from homology"/>
<evidence type="ECO:0000256" key="1">
    <source>
        <dbReference type="ARBA" id="ARBA00001966"/>
    </source>
</evidence>
<comment type="caution">
    <text evidence="12">The sequence shown here is derived from an EMBL/GenBank/DDBJ whole genome shotgun (WGS) entry which is preliminary data.</text>
</comment>
<keyword evidence="6 10" id="KW-0479">Metal-binding</keyword>
<evidence type="ECO:0000256" key="2">
    <source>
        <dbReference type="ARBA" id="ARBA00006100"/>
    </source>
</evidence>
<evidence type="ECO:0000256" key="5">
    <source>
        <dbReference type="ARBA" id="ARBA00022691"/>
    </source>
</evidence>
<dbReference type="InterPro" id="IPR058240">
    <property type="entry name" value="rSAM_sf"/>
</dbReference>
<dbReference type="SMART" id="SM00729">
    <property type="entry name" value="Elp3"/>
    <property type="match status" value="1"/>
</dbReference>
<dbReference type="GO" id="GO:0051539">
    <property type="term" value="F:4 iron, 4 sulfur cluster binding"/>
    <property type="evidence" value="ECO:0007669"/>
    <property type="project" value="UniProtKB-UniRule"/>
</dbReference>